<keyword evidence="4" id="KW-0175">Coiled coil</keyword>
<accession>A0ABX0GMY5</accession>
<dbReference type="Pfam" id="PF01381">
    <property type="entry name" value="HTH_3"/>
    <property type="match status" value="1"/>
</dbReference>
<dbReference type="Proteomes" id="UP000697802">
    <property type="component" value="Unassembled WGS sequence"/>
</dbReference>
<comment type="caution">
    <text evidence="6">The sequence shown here is derived from an EMBL/GenBank/DDBJ whole genome shotgun (WGS) entry which is preliminary data.</text>
</comment>
<evidence type="ECO:0000313" key="7">
    <source>
        <dbReference type="Proteomes" id="UP000697802"/>
    </source>
</evidence>
<evidence type="ECO:0000256" key="2">
    <source>
        <dbReference type="ARBA" id="ARBA00023125"/>
    </source>
</evidence>
<keyword evidence="2" id="KW-0238">DNA-binding</keyword>
<name>A0ABX0GMY5_9GAMM</name>
<feature type="coiled-coil region" evidence="4">
    <location>
        <begin position="106"/>
        <end position="133"/>
    </location>
</feature>
<sequence length="136" mass="15350">MKTYESVGARLKRLRNQRKMSQAALAEQCGWASQSRIGNYESGTRNVSADDAVILSKALGVSPSELMFGDNTESQQGSEVSEICTELSKRQKILLELFDELPDSEADELLKTLEEKKRYYNQLLEELSQKKSKKKA</sequence>
<dbReference type="InterPro" id="IPR050807">
    <property type="entry name" value="TransReg_Diox_bact_type"/>
</dbReference>
<keyword evidence="7" id="KW-1185">Reference proteome</keyword>
<feature type="domain" description="HTH cro/C1-type" evidence="5">
    <location>
        <begin position="11"/>
        <end position="66"/>
    </location>
</feature>
<dbReference type="InterPro" id="IPR001387">
    <property type="entry name" value="Cro/C1-type_HTH"/>
</dbReference>
<evidence type="ECO:0000259" key="5">
    <source>
        <dbReference type="PROSITE" id="PS50943"/>
    </source>
</evidence>
<proteinExistence type="predicted"/>
<evidence type="ECO:0000313" key="6">
    <source>
        <dbReference type="EMBL" id="NHB89571.1"/>
    </source>
</evidence>
<keyword evidence="1" id="KW-0805">Transcription regulation</keyword>
<dbReference type="PROSITE" id="PS50943">
    <property type="entry name" value="HTH_CROC1"/>
    <property type="match status" value="1"/>
</dbReference>
<dbReference type="PANTHER" id="PTHR46797">
    <property type="entry name" value="HTH-TYPE TRANSCRIPTIONAL REGULATOR"/>
    <property type="match status" value="1"/>
</dbReference>
<dbReference type="CDD" id="cd00093">
    <property type="entry name" value="HTH_XRE"/>
    <property type="match status" value="1"/>
</dbReference>
<organism evidence="6 7">
    <name type="scientific">Photorhabdus tasmaniensis</name>
    <dbReference type="NCBI Taxonomy" id="1004159"/>
    <lineage>
        <taxon>Bacteria</taxon>
        <taxon>Pseudomonadati</taxon>
        <taxon>Pseudomonadota</taxon>
        <taxon>Gammaproteobacteria</taxon>
        <taxon>Enterobacterales</taxon>
        <taxon>Morganellaceae</taxon>
        <taxon>Photorhabdus</taxon>
    </lineage>
</organism>
<protein>
    <submittedName>
        <fullName evidence="6">Transcriptional regulator</fullName>
    </submittedName>
</protein>
<gene>
    <name evidence="6" type="ORF">C5471_18475</name>
</gene>
<dbReference type="RefSeq" id="WP_133812562.1">
    <property type="nucleotide sequence ID" value="NZ_CAWPIF010000049.1"/>
</dbReference>
<evidence type="ECO:0000256" key="3">
    <source>
        <dbReference type="ARBA" id="ARBA00023163"/>
    </source>
</evidence>
<dbReference type="InterPro" id="IPR010982">
    <property type="entry name" value="Lambda_DNA-bd_dom_sf"/>
</dbReference>
<dbReference type="Gene3D" id="1.10.260.40">
    <property type="entry name" value="lambda repressor-like DNA-binding domains"/>
    <property type="match status" value="1"/>
</dbReference>
<dbReference type="PANTHER" id="PTHR46797:SF23">
    <property type="entry name" value="HTH-TYPE TRANSCRIPTIONAL REGULATOR SUTR"/>
    <property type="match status" value="1"/>
</dbReference>
<dbReference type="SMART" id="SM00530">
    <property type="entry name" value="HTH_XRE"/>
    <property type="match status" value="1"/>
</dbReference>
<keyword evidence="3" id="KW-0804">Transcription</keyword>
<dbReference type="SUPFAM" id="SSF47413">
    <property type="entry name" value="lambda repressor-like DNA-binding domains"/>
    <property type="match status" value="1"/>
</dbReference>
<dbReference type="EMBL" id="PUJU01000049">
    <property type="protein sequence ID" value="NHB89571.1"/>
    <property type="molecule type" value="Genomic_DNA"/>
</dbReference>
<evidence type="ECO:0000256" key="1">
    <source>
        <dbReference type="ARBA" id="ARBA00023015"/>
    </source>
</evidence>
<evidence type="ECO:0000256" key="4">
    <source>
        <dbReference type="SAM" id="Coils"/>
    </source>
</evidence>
<reference evidence="6 7" key="1">
    <citation type="submission" date="2018-02" db="EMBL/GenBank/DDBJ databases">
        <authorList>
            <person name="Machado R.A."/>
        </authorList>
    </citation>
    <scope>NUCLEOTIDE SEQUENCE [LARGE SCALE GENOMIC DNA]</scope>
    <source>
        <strain evidence="6 7">T327</strain>
    </source>
</reference>